<keyword evidence="7" id="KW-0965">Cell junction</keyword>
<dbReference type="GeneID" id="111840614"/>
<dbReference type="STRING" id="1676925.ENSPKIP00000010956"/>
<sequence length="295" mass="32761">MNIRVMQIFGFLFNVLGWIFVACTMAMEFWKISSIGGQGGSSVMKVAWYWASLWKSCYTGSTAITNCIDFPIFWSVEDHIQVVRGLLMGGLSMGILAFMLSFMGMECTYIGGQERQKKRILFSGGFFHIISGMLSFTGYVFYANHVSVEYFNPLFEGLKFDLGTPLFLGWVGSMLEITGGTFHCVSVCKRLCQKSQPKTTTDLIPEELEIEEVKLNEKSRSCSKSELSFKSKTSLKSEISFKSVASSSKAKVALVSDFTTMSQLNPNSELSCVPQLSVPTRASGAVNQQSKKSYV</sequence>
<dbReference type="GeneTree" id="ENSGT00940000166422"/>
<dbReference type="RefSeq" id="XP_072572674.1">
    <property type="nucleotide sequence ID" value="XM_072716573.1"/>
</dbReference>
<keyword evidence="4" id="KW-0796">Tight junction</keyword>
<dbReference type="Gene3D" id="1.20.140.150">
    <property type="match status" value="1"/>
</dbReference>
<evidence type="ECO:0000256" key="1">
    <source>
        <dbReference type="ARBA" id="ARBA00004435"/>
    </source>
</evidence>
<evidence type="ECO:0000256" key="5">
    <source>
        <dbReference type="ARBA" id="ARBA00022475"/>
    </source>
</evidence>
<dbReference type="GO" id="GO:0005886">
    <property type="term" value="C:plasma membrane"/>
    <property type="evidence" value="ECO:0007669"/>
    <property type="project" value="UniProtKB-SubCell"/>
</dbReference>
<evidence type="ECO:0000256" key="3">
    <source>
        <dbReference type="ARBA" id="ARBA00008295"/>
    </source>
</evidence>
<feature type="transmembrane region" description="Helical" evidence="10">
    <location>
        <begin position="6"/>
        <end position="27"/>
    </location>
</feature>
<dbReference type="PROSITE" id="PS51257">
    <property type="entry name" value="PROKAR_LIPOPROTEIN"/>
    <property type="match status" value="1"/>
</dbReference>
<evidence type="ECO:0000256" key="7">
    <source>
        <dbReference type="ARBA" id="ARBA00022949"/>
    </source>
</evidence>
<accession>A0A3B3QZS2</accession>
<evidence type="ECO:0000256" key="6">
    <source>
        <dbReference type="ARBA" id="ARBA00022692"/>
    </source>
</evidence>
<evidence type="ECO:0000256" key="10">
    <source>
        <dbReference type="SAM" id="Phobius"/>
    </source>
</evidence>
<evidence type="ECO:0000256" key="8">
    <source>
        <dbReference type="ARBA" id="ARBA00022989"/>
    </source>
</evidence>
<feature type="transmembrane region" description="Helical" evidence="10">
    <location>
        <begin position="120"/>
        <end position="142"/>
    </location>
</feature>
<dbReference type="InterPro" id="IPR006187">
    <property type="entry name" value="Claudin"/>
</dbReference>
<keyword evidence="6 10" id="KW-0812">Transmembrane</keyword>
<dbReference type="AlphaFoldDB" id="A0A3B3QZS2"/>
<name>A0A3B3QZS2_9TELE</name>
<keyword evidence="12" id="KW-1185">Reference proteome</keyword>
<dbReference type="Proteomes" id="UP000261540">
    <property type="component" value="Unplaced"/>
</dbReference>
<reference evidence="11" key="1">
    <citation type="submission" date="2025-08" db="UniProtKB">
        <authorList>
            <consortium name="Ensembl"/>
        </authorList>
    </citation>
    <scope>IDENTIFICATION</scope>
</reference>
<evidence type="ECO:0000313" key="12">
    <source>
        <dbReference type="Proteomes" id="UP000261540"/>
    </source>
</evidence>
<dbReference type="PANTHER" id="PTHR12002">
    <property type="entry name" value="CLAUDIN"/>
    <property type="match status" value="1"/>
</dbReference>
<dbReference type="Ensembl" id="ENSPKIT00000035095.1">
    <property type="protein sequence ID" value="ENSPKIP00000010956.1"/>
    <property type="gene ID" value="ENSPKIG00000025468.1"/>
</dbReference>
<keyword evidence="9 10" id="KW-0472">Membrane</keyword>
<protein>
    <submittedName>
        <fullName evidence="11">Claudin 10e</fullName>
    </submittedName>
</protein>
<comment type="similarity">
    <text evidence="3">Belongs to the claudin family.</text>
</comment>
<evidence type="ECO:0000256" key="4">
    <source>
        <dbReference type="ARBA" id="ARBA00022427"/>
    </source>
</evidence>
<dbReference type="GO" id="GO:0005923">
    <property type="term" value="C:bicellular tight junction"/>
    <property type="evidence" value="ECO:0007669"/>
    <property type="project" value="UniProtKB-SubCell"/>
</dbReference>
<keyword evidence="5" id="KW-1003">Cell membrane</keyword>
<evidence type="ECO:0000256" key="9">
    <source>
        <dbReference type="ARBA" id="ARBA00023136"/>
    </source>
</evidence>
<keyword evidence="8 10" id="KW-1133">Transmembrane helix</keyword>
<reference evidence="11" key="2">
    <citation type="submission" date="2025-09" db="UniProtKB">
        <authorList>
            <consortium name="Ensembl"/>
        </authorList>
    </citation>
    <scope>IDENTIFICATION</scope>
</reference>
<dbReference type="InterPro" id="IPR004031">
    <property type="entry name" value="PMP22/EMP/MP20/Claudin"/>
</dbReference>
<dbReference type="Pfam" id="PF00822">
    <property type="entry name" value="PMP22_Claudin"/>
    <property type="match status" value="1"/>
</dbReference>
<evidence type="ECO:0000313" key="11">
    <source>
        <dbReference type="Ensembl" id="ENSPKIP00000010956.1"/>
    </source>
</evidence>
<organism evidence="11 12">
    <name type="scientific">Paramormyrops kingsleyae</name>
    <dbReference type="NCBI Taxonomy" id="1676925"/>
    <lineage>
        <taxon>Eukaryota</taxon>
        <taxon>Metazoa</taxon>
        <taxon>Chordata</taxon>
        <taxon>Craniata</taxon>
        <taxon>Vertebrata</taxon>
        <taxon>Euteleostomi</taxon>
        <taxon>Actinopterygii</taxon>
        <taxon>Neopterygii</taxon>
        <taxon>Teleostei</taxon>
        <taxon>Osteoglossocephala</taxon>
        <taxon>Osteoglossomorpha</taxon>
        <taxon>Osteoglossiformes</taxon>
        <taxon>Mormyridae</taxon>
        <taxon>Paramormyrops</taxon>
    </lineage>
</organism>
<evidence type="ECO:0000256" key="2">
    <source>
        <dbReference type="ARBA" id="ARBA00004651"/>
    </source>
</evidence>
<comment type="subcellular location">
    <subcellularLocation>
        <location evidence="1">Cell junction</location>
        <location evidence="1">Tight junction</location>
    </subcellularLocation>
    <subcellularLocation>
        <location evidence="2">Cell membrane</location>
        <topology evidence="2">Multi-pass membrane protein</topology>
    </subcellularLocation>
</comment>
<dbReference type="GO" id="GO:0005198">
    <property type="term" value="F:structural molecule activity"/>
    <property type="evidence" value="ECO:0007669"/>
    <property type="project" value="InterPro"/>
</dbReference>
<feature type="transmembrane region" description="Helical" evidence="10">
    <location>
        <begin position="86"/>
        <end position="108"/>
    </location>
</feature>
<feature type="transmembrane region" description="Helical" evidence="10">
    <location>
        <begin position="162"/>
        <end position="188"/>
    </location>
</feature>
<proteinExistence type="inferred from homology"/>
<dbReference type="PRINTS" id="PR01077">
    <property type="entry name" value="CLAUDIN"/>
</dbReference>